<dbReference type="InterPro" id="IPR000089">
    <property type="entry name" value="Biotin_lipoyl"/>
</dbReference>
<gene>
    <name evidence="3" type="primary">gcvH</name>
    <name evidence="6" type="ORF">DPF_1806</name>
</gene>
<dbReference type="GO" id="GO:0019464">
    <property type="term" value="P:glycine decarboxylation via glycine cleavage system"/>
    <property type="evidence" value="ECO:0007669"/>
    <property type="project" value="UniProtKB-UniRule"/>
</dbReference>
<comment type="caution">
    <text evidence="6">The sequence shown here is derived from an EMBL/GenBank/DDBJ whole genome shotgun (WGS) entry which is preliminary data.</text>
</comment>
<feature type="domain" description="Lipoyl-binding" evidence="5">
    <location>
        <begin position="21"/>
        <end position="103"/>
    </location>
</feature>
<dbReference type="GO" id="GO:0009249">
    <property type="term" value="P:protein lipoylation"/>
    <property type="evidence" value="ECO:0007669"/>
    <property type="project" value="TreeGrafter"/>
</dbReference>
<keyword evidence="7" id="KW-1185">Reference proteome</keyword>
<evidence type="ECO:0000256" key="1">
    <source>
        <dbReference type="ARBA" id="ARBA00009249"/>
    </source>
</evidence>
<evidence type="ECO:0000259" key="5">
    <source>
        <dbReference type="PROSITE" id="PS50968"/>
    </source>
</evidence>
<dbReference type="InterPro" id="IPR003016">
    <property type="entry name" value="2-oxoA_DH_lipoyl-BS"/>
</dbReference>
<dbReference type="PROSITE" id="PS00189">
    <property type="entry name" value="LIPOYL"/>
    <property type="match status" value="1"/>
</dbReference>
<dbReference type="AlphaFoldDB" id="A0A194AJ46"/>
<dbReference type="HAMAP" id="MF_00272">
    <property type="entry name" value="GcvH"/>
    <property type="match status" value="1"/>
</dbReference>
<dbReference type="Pfam" id="PF01597">
    <property type="entry name" value="GCV_H"/>
    <property type="match status" value="1"/>
</dbReference>
<sequence>MIPDNLLYTKSHEWAKIQGEEAVIGITQFAQEQLGDLTFVELPEAGQTISAGEEMGTVESVKAASEIYAPISGEVVEVNSELEDAPEKVNEDPYGQGWLIKIKIAEVPENLLSPSQYEAHIAEEAH</sequence>
<comment type="cofactor">
    <cofactor evidence="3">
        <name>(R)-lipoate</name>
        <dbReference type="ChEBI" id="CHEBI:83088"/>
    </cofactor>
    <text evidence="3">Binds 1 lipoyl cofactor covalently.</text>
</comment>
<evidence type="ECO:0000313" key="6">
    <source>
        <dbReference type="EMBL" id="GAU09086.1"/>
    </source>
</evidence>
<evidence type="ECO:0000256" key="3">
    <source>
        <dbReference type="HAMAP-Rule" id="MF_00272"/>
    </source>
</evidence>
<dbReference type="EMBL" id="BDFE01000016">
    <property type="protein sequence ID" value="GAU09086.1"/>
    <property type="molecule type" value="Genomic_DNA"/>
</dbReference>
<feature type="modified residue" description="N6-lipoyllysine" evidence="3 4">
    <location>
        <position position="62"/>
    </location>
</feature>
<evidence type="ECO:0000256" key="2">
    <source>
        <dbReference type="ARBA" id="ARBA00022823"/>
    </source>
</evidence>
<comment type="similarity">
    <text evidence="1 3">Belongs to the GcvH family.</text>
</comment>
<dbReference type="CDD" id="cd06848">
    <property type="entry name" value="GCS_H"/>
    <property type="match status" value="1"/>
</dbReference>
<dbReference type="SUPFAM" id="SSF51230">
    <property type="entry name" value="Single hybrid motif"/>
    <property type="match status" value="1"/>
</dbReference>
<organism evidence="6 7">
    <name type="scientific">Desulfoplanes formicivorans</name>
    <dbReference type="NCBI Taxonomy" id="1592317"/>
    <lineage>
        <taxon>Bacteria</taxon>
        <taxon>Pseudomonadati</taxon>
        <taxon>Thermodesulfobacteriota</taxon>
        <taxon>Desulfovibrionia</taxon>
        <taxon>Desulfovibrionales</taxon>
        <taxon>Desulfoplanaceae</taxon>
        <taxon>Desulfoplanes</taxon>
    </lineage>
</organism>
<dbReference type="Gene3D" id="2.40.50.100">
    <property type="match status" value="1"/>
</dbReference>
<dbReference type="NCBIfam" id="TIGR00527">
    <property type="entry name" value="gcvH"/>
    <property type="match status" value="1"/>
</dbReference>
<keyword evidence="2 3" id="KW-0450">Lipoyl</keyword>
<dbReference type="InterPro" id="IPR033753">
    <property type="entry name" value="GCV_H/Fam206"/>
</dbReference>
<evidence type="ECO:0000256" key="4">
    <source>
        <dbReference type="PIRSR" id="PIRSR617453-50"/>
    </source>
</evidence>
<comment type="function">
    <text evidence="3">The glycine cleavage system catalyzes the degradation of glycine. The H protein shuttles the methylamine group of glycine from the P protein to the T protein.</text>
</comment>
<evidence type="ECO:0000313" key="7">
    <source>
        <dbReference type="Proteomes" id="UP000095200"/>
    </source>
</evidence>
<dbReference type="InterPro" id="IPR011053">
    <property type="entry name" value="Single_hybrid_motif"/>
</dbReference>
<dbReference type="RefSeq" id="WP_069859254.1">
    <property type="nucleotide sequence ID" value="NZ_BDFE01000016.1"/>
</dbReference>
<dbReference type="NCBIfam" id="NF002270">
    <property type="entry name" value="PRK01202.1"/>
    <property type="match status" value="1"/>
</dbReference>
<dbReference type="Proteomes" id="UP000095200">
    <property type="component" value="Unassembled WGS sequence"/>
</dbReference>
<dbReference type="GO" id="GO:0005829">
    <property type="term" value="C:cytosol"/>
    <property type="evidence" value="ECO:0007669"/>
    <property type="project" value="TreeGrafter"/>
</dbReference>
<dbReference type="InterPro" id="IPR002930">
    <property type="entry name" value="GCV_H"/>
</dbReference>
<dbReference type="GO" id="GO:0005960">
    <property type="term" value="C:glycine cleavage complex"/>
    <property type="evidence" value="ECO:0007669"/>
    <property type="project" value="InterPro"/>
</dbReference>
<comment type="subunit">
    <text evidence="3">The glycine cleavage system is composed of four proteins: P, T, L and H.</text>
</comment>
<accession>A0A194AJ46</accession>
<reference evidence="7" key="1">
    <citation type="submission" date="2016-06" db="EMBL/GenBank/DDBJ databases">
        <title>Draft genome sequence of Desulfoplanes formicivorans strain Pf12B.</title>
        <authorList>
            <person name="Watanabe M."/>
            <person name="Kojima H."/>
            <person name="Fukui M."/>
        </authorList>
    </citation>
    <scope>NUCLEOTIDE SEQUENCE [LARGE SCALE GENOMIC DNA]</scope>
    <source>
        <strain evidence="7">Pf12B</strain>
    </source>
</reference>
<dbReference type="PANTHER" id="PTHR11715:SF3">
    <property type="entry name" value="GLYCINE CLEAVAGE SYSTEM H PROTEIN-RELATED"/>
    <property type="match status" value="1"/>
</dbReference>
<name>A0A194AJ46_9BACT</name>
<dbReference type="InterPro" id="IPR017453">
    <property type="entry name" value="GCV_H_sub"/>
</dbReference>
<dbReference type="PANTHER" id="PTHR11715">
    <property type="entry name" value="GLYCINE CLEAVAGE SYSTEM H PROTEIN"/>
    <property type="match status" value="1"/>
</dbReference>
<proteinExistence type="inferred from homology"/>
<dbReference type="STRING" id="1592317.DPF_1806"/>
<dbReference type="PROSITE" id="PS50968">
    <property type="entry name" value="BIOTINYL_LIPOYL"/>
    <property type="match status" value="1"/>
</dbReference>
<protein>
    <recommendedName>
        <fullName evidence="3">Glycine cleavage system H protein</fullName>
    </recommendedName>
</protein>